<evidence type="ECO:0000259" key="2">
    <source>
        <dbReference type="Pfam" id="PF09423"/>
    </source>
</evidence>
<keyword evidence="5" id="KW-1185">Reference proteome</keyword>
<dbReference type="InterPro" id="IPR008963">
    <property type="entry name" value="Purple_acid_Pase-like_N"/>
</dbReference>
<dbReference type="AlphaFoldDB" id="A0A939DE25"/>
<reference evidence="4" key="1">
    <citation type="submission" date="2021-02" db="EMBL/GenBank/DDBJ databases">
        <title>PHA producing bacteria isolated from coastal sediment in Guangdong, Shenzhen.</title>
        <authorList>
            <person name="Zheng W."/>
            <person name="Yu S."/>
            <person name="Huang Y."/>
        </authorList>
    </citation>
    <scope>NUCLEOTIDE SEQUENCE</scope>
    <source>
        <strain evidence="4">TN14-10</strain>
    </source>
</reference>
<dbReference type="Gene3D" id="2.60.40.380">
    <property type="entry name" value="Purple acid phosphatase-like, N-terminal"/>
    <property type="match status" value="1"/>
</dbReference>
<gene>
    <name evidence="4" type="ORF">JYP50_07345</name>
</gene>
<dbReference type="InterPro" id="IPR006311">
    <property type="entry name" value="TAT_signal"/>
</dbReference>
<dbReference type="EMBL" id="JAFKCZ010000005">
    <property type="protein sequence ID" value="MBN7796399.1"/>
    <property type="molecule type" value="Genomic_DNA"/>
</dbReference>
<dbReference type="Pfam" id="PF09423">
    <property type="entry name" value="PhoD"/>
    <property type="match status" value="1"/>
</dbReference>
<dbReference type="InterPro" id="IPR032093">
    <property type="entry name" value="PhoD_N"/>
</dbReference>
<dbReference type="GO" id="GO:0003993">
    <property type="term" value="F:acid phosphatase activity"/>
    <property type="evidence" value="ECO:0007669"/>
    <property type="project" value="InterPro"/>
</dbReference>
<dbReference type="PANTHER" id="PTHR33987">
    <property type="entry name" value="CALCINEURIN-LIKE METALLO-PHOSPHOESTERASE SUPERFAMILY PROTEIN"/>
    <property type="match status" value="1"/>
</dbReference>
<dbReference type="Gene3D" id="3.60.21.70">
    <property type="entry name" value="PhoD-like phosphatase"/>
    <property type="match status" value="1"/>
</dbReference>
<dbReference type="PROSITE" id="PS51318">
    <property type="entry name" value="TAT"/>
    <property type="match status" value="1"/>
</dbReference>
<accession>A0A939DE25</accession>
<dbReference type="Pfam" id="PF16655">
    <property type="entry name" value="PhoD_N"/>
    <property type="match status" value="1"/>
</dbReference>
<dbReference type="SUPFAM" id="SSF56300">
    <property type="entry name" value="Metallo-dependent phosphatases"/>
    <property type="match status" value="1"/>
</dbReference>
<dbReference type="PANTHER" id="PTHR33987:SF1">
    <property type="entry name" value="CALCINEURIN-LIKE METALLO-PHOSPHOESTERASE SUPERFAMILY PROTEIN"/>
    <property type="match status" value="1"/>
</dbReference>
<keyword evidence="1" id="KW-0732">Signal</keyword>
<dbReference type="InterPro" id="IPR018946">
    <property type="entry name" value="PhoD-like_MPP"/>
</dbReference>
<feature type="domain" description="PhoD-like phosphatase metallophosphatase" evidence="2">
    <location>
        <begin position="143"/>
        <end position="389"/>
    </location>
</feature>
<dbReference type="Proteomes" id="UP000664303">
    <property type="component" value="Unassembled WGS sequence"/>
</dbReference>
<dbReference type="SUPFAM" id="SSF49363">
    <property type="entry name" value="Purple acid phosphatase, N-terminal domain"/>
    <property type="match status" value="1"/>
</dbReference>
<organism evidence="4 5">
    <name type="scientific">Parahaliea mediterranea</name>
    <dbReference type="NCBI Taxonomy" id="651086"/>
    <lineage>
        <taxon>Bacteria</taxon>
        <taxon>Pseudomonadati</taxon>
        <taxon>Pseudomonadota</taxon>
        <taxon>Gammaproteobacteria</taxon>
        <taxon>Cellvibrionales</taxon>
        <taxon>Halieaceae</taxon>
        <taxon>Parahaliea</taxon>
    </lineage>
</organism>
<protein>
    <submittedName>
        <fullName evidence="4">Alkaline phosphatase D family protein</fullName>
    </submittedName>
</protein>
<dbReference type="InterPro" id="IPR038607">
    <property type="entry name" value="PhoD-like_sf"/>
</dbReference>
<dbReference type="InterPro" id="IPR029052">
    <property type="entry name" value="Metallo-depent_PP-like"/>
</dbReference>
<feature type="domain" description="Phospholipase D N-terminal" evidence="3">
    <location>
        <begin position="43"/>
        <end position="116"/>
    </location>
</feature>
<proteinExistence type="predicted"/>
<dbReference type="RefSeq" id="WP_206559850.1">
    <property type="nucleotide sequence ID" value="NZ_JAFKCZ010000005.1"/>
</dbReference>
<dbReference type="GO" id="GO:0046872">
    <property type="term" value="F:metal ion binding"/>
    <property type="evidence" value="ECO:0007669"/>
    <property type="project" value="InterPro"/>
</dbReference>
<evidence type="ECO:0000313" key="4">
    <source>
        <dbReference type="EMBL" id="MBN7796399.1"/>
    </source>
</evidence>
<sequence>MKQLRRRFLQSLALAGGSLPLLPVAVREALARSEQGYPRLLHGPMPGAVGPDSVLLWMRASGRFPVTVRYGTSEDLADARFSDAVPAVPEDDFTVRVALRELAPDTTYYYRPYVDGEPAKYLETRPPFRFRTAPAGPARFRLGFGSCARWQEFPRQPIWRALERWQPDLFCWLGDNIYADTVEPGIMSDLYKIQRAVPEYQAFGTRVPQLAIWDDHDYGLNNHDSESPMREDSLRLFQRYWANPAYGTADAPGVYFRYHYGGVDCFFLDNRYHRTPNDAPDGPGKTMLGASQKAWLKGELKRSATAFKLLIIGGGWSHNPAAFGEDNWTSYRHERDELFDFIRDEGIEGVLLMSGDVHRAEANCIPRSEQGGYDLFEFVSSGLAQDTPIPEPIEVPEVRLREPYTGGYNAGIVDFDMTQADPVVRFNVINSSSQAMWDEAVTVRASELRNGVSSWRRKVDPELPNPRRQDPA</sequence>
<evidence type="ECO:0000259" key="3">
    <source>
        <dbReference type="Pfam" id="PF16655"/>
    </source>
</evidence>
<evidence type="ECO:0000256" key="1">
    <source>
        <dbReference type="ARBA" id="ARBA00022729"/>
    </source>
</evidence>
<comment type="caution">
    <text evidence="4">The sequence shown here is derived from an EMBL/GenBank/DDBJ whole genome shotgun (WGS) entry which is preliminary data.</text>
</comment>
<evidence type="ECO:0000313" key="5">
    <source>
        <dbReference type="Proteomes" id="UP000664303"/>
    </source>
</evidence>
<dbReference type="CDD" id="cd07389">
    <property type="entry name" value="MPP_PhoD"/>
    <property type="match status" value="1"/>
</dbReference>
<name>A0A939DE25_9GAMM</name>